<evidence type="ECO:0000313" key="2">
    <source>
        <dbReference type="WBParaSite" id="PS1159_v2.g1531.t1"/>
    </source>
</evidence>
<protein>
    <submittedName>
        <fullName evidence="2">BTB domain-containing protein</fullName>
    </submittedName>
</protein>
<dbReference type="Proteomes" id="UP000887580">
    <property type="component" value="Unplaced"/>
</dbReference>
<organism evidence="1 2">
    <name type="scientific">Panagrolaimus sp. PS1159</name>
    <dbReference type="NCBI Taxonomy" id="55785"/>
    <lineage>
        <taxon>Eukaryota</taxon>
        <taxon>Metazoa</taxon>
        <taxon>Ecdysozoa</taxon>
        <taxon>Nematoda</taxon>
        <taxon>Chromadorea</taxon>
        <taxon>Rhabditida</taxon>
        <taxon>Tylenchina</taxon>
        <taxon>Panagrolaimomorpha</taxon>
        <taxon>Panagrolaimoidea</taxon>
        <taxon>Panagrolaimidae</taxon>
        <taxon>Panagrolaimus</taxon>
    </lineage>
</organism>
<dbReference type="WBParaSite" id="PS1159_v2.g1531.t1">
    <property type="protein sequence ID" value="PS1159_v2.g1531.t1"/>
    <property type="gene ID" value="PS1159_v2.g1531"/>
</dbReference>
<evidence type="ECO:0000313" key="1">
    <source>
        <dbReference type="Proteomes" id="UP000887580"/>
    </source>
</evidence>
<sequence length="194" mass="22498">MDSNQNIETLLYSVPTLDIAFRQLFELDIFPDCTLICSDNIKIQAHKRYLCTNSTHFESKFGSEIKKCEQINIDATSNIVIKLLDFLYTFTTDQFQPITDTQELLRLSNMYNFTQLKARVSGILIGNFTVSNVCELCNFATLHESQLIRRAAARFIASNLKEVEEITPNWKETVGSQIVRCVQKYLYKQKYPWN</sequence>
<name>A0AC35FC50_9BILA</name>
<proteinExistence type="predicted"/>
<reference evidence="2" key="1">
    <citation type="submission" date="2022-11" db="UniProtKB">
        <authorList>
            <consortium name="WormBaseParasite"/>
        </authorList>
    </citation>
    <scope>IDENTIFICATION</scope>
</reference>
<accession>A0AC35FC50</accession>